<dbReference type="InterPro" id="IPR006171">
    <property type="entry name" value="TOPRIM_dom"/>
</dbReference>
<dbReference type="InterPro" id="IPR003601">
    <property type="entry name" value="Topo_IA_2"/>
</dbReference>
<dbReference type="PANTHER" id="PTHR42785:SF1">
    <property type="entry name" value="DNA TOPOISOMERASE"/>
    <property type="match status" value="1"/>
</dbReference>
<evidence type="ECO:0000256" key="6">
    <source>
        <dbReference type="ARBA" id="ARBA00023029"/>
    </source>
</evidence>
<dbReference type="NCBIfam" id="TIGR01051">
    <property type="entry name" value="topA_bact"/>
    <property type="match status" value="1"/>
</dbReference>
<dbReference type="InterPro" id="IPR013826">
    <property type="entry name" value="Topo_IA_cen_sub3"/>
</dbReference>
<feature type="region of interest" description="Disordered" evidence="9">
    <location>
        <begin position="851"/>
        <end position="914"/>
    </location>
</feature>
<proteinExistence type="inferred from homology"/>
<dbReference type="InterPro" id="IPR023406">
    <property type="entry name" value="Topo_IA_AS"/>
</dbReference>
<dbReference type="GO" id="GO:0003677">
    <property type="term" value="F:DNA binding"/>
    <property type="evidence" value="ECO:0007669"/>
    <property type="project" value="UniProtKB-KW"/>
</dbReference>
<evidence type="ECO:0000256" key="8">
    <source>
        <dbReference type="ARBA" id="ARBA00023235"/>
    </source>
</evidence>
<keyword evidence="6" id="KW-0799">Topoisomerase</keyword>
<dbReference type="InterPro" id="IPR013824">
    <property type="entry name" value="Topo_IA_cen_sub1"/>
</dbReference>
<evidence type="ECO:0000313" key="12">
    <source>
        <dbReference type="EMBL" id="CAB4923420.1"/>
    </source>
</evidence>
<dbReference type="InterPro" id="IPR028612">
    <property type="entry name" value="Topoisom_1_IA"/>
</dbReference>
<evidence type="ECO:0000256" key="1">
    <source>
        <dbReference type="ARBA" id="ARBA00000213"/>
    </source>
</evidence>
<dbReference type="AlphaFoldDB" id="A0A6J7HYL3"/>
<keyword evidence="8" id="KW-0413">Isomerase</keyword>
<dbReference type="InterPro" id="IPR003602">
    <property type="entry name" value="Topo_IA_DNA-bd_dom"/>
</dbReference>
<dbReference type="InterPro" id="IPR013825">
    <property type="entry name" value="Topo_IA_cen_sub2"/>
</dbReference>
<dbReference type="HAMAP" id="MF_00952">
    <property type="entry name" value="Topoisom_1_prok"/>
    <property type="match status" value="1"/>
</dbReference>
<feature type="region of interest" description="Disordered" evidence="9">
    <location>
        <begin position="457"/>
        <end position="495"/>
    </location>
</feature>
<dbReference type="EMBL" id="CAFBMR010000079">
    <property type="protein sequence ID" value="CAB4923420.1"/>
    <property type="molecule type" value="Genomic_DNA"/>
</dbReference>
<dbReference type="Gene3D" id="1.10.460.10">
    <property type="entry name" value="Topoisomerase I, domain 2"/>
    <property type="match status" value="1"/>
</dbReference>
<dbReference type="SMART" id="SM00437">
    <property type="entry name" value="TOP1Ac"/>
    <property type="match status" value="1"/>
</dbReference>
<evidence type="ECO:0000256" key="2">
    <source>
        <dbReference type="ARBA" id="ARBA00009446"/>
    </source>
</evidence>
<dbReference type="InterPro" id="IPR023405">
    <property type="entry name" value="Topo_IA_core_domain"/>
</dbReference>
<evidence type="ECO:0000256" key="3">
    <source>
        <dbReference type="ARBA" id="ARBA00012891"/>
    </source>
</evidence>
<evidence type="ECO:0000256" key="9">
    <source>
        <dbReference type="SAM" id="MobiDB-lite"/>
    </source>
</evidence>
<comment type="similarity">
    <text evidence="2">Belongs to the type IA topoisomerase family.</text>
</comment>
<evidence type="ECO:0000256" key="7">
    <source>
        <dbReference type="ARBA" id="ARBA00023125"/>
    </source>
</evidence>
<dbReference type="InterPro" id="IPR025589">
    <property type="entry name" value="Toprim_C_rpt"/>
</dbReference>
<dbReference type="GO" id="GO:0046872">
    <property type="term" value="F:metal ion binding"/>
    <property type="evidence" value="ECO:0007669"/>
    <property type="project" value="UniProtKB-KW"/>
</dbReference>
<dbReference type="InterPro" id="IPR013497">
    <property type="entry name" value="Topo_IA_cen"/>
</dbReference>
<keyword evidence="5" id="KW-0460">Magnesium</keyword>
<feature type="compositionally biased region" description="Basic residues" evidence="9">
    <location>
        <begin position="886"/>
        <end position="897"/>
    </location>
</feature>
<feature type="domain" description="Topo IA-type catalytic" evidence="11">
    <location>
        <begin position="147"/>
        <end position="592"/>
    </location>
</feature>
<name>A0A6J7HYL3_9ZZZZ</name>
<organism evidence="12">
    <name type="scientific">freshwater metagenome</name>
    <dbReference type="NCBI Taxonomy" id="449393"/>
    <lineage>
        <taxon>unclassified sequences</taxon>
        <taxon>metagenomes</taxon>
        <taxon>ecological metagenomes</taxon>
    </lineage>
</organism>
<dbReference type="PANTHER" id="PTHR42785">
    <property type="entry name" value="DNA TOPOISOMERASE, TYPE IA, CORE"/>
    <property type="match status" value="1"/>
</dbReference>
<feature type="compositionally biased region" description="Basic residues" evidence="9">
    <location>
        <begin position="854"/>
        <end position="869"/>
    </location>
</feature>
<dbReference type="SUPFAM" id="SSF56712">
    <property type="entry name" value="Prokaryotic type I DNA topoisomerase"/>
    <property type="match status" value="1"/>
</dbReference>
<feature type="compositionally biased region" description="Polar residues" evidence="9">
    <location>
        <begin position="472"/>
        <end position="481"/>
    </location>
</feature>
<dbReference type="GO" id="GO:0006265">
    <property type="term" value="P:DNA topological change"/>
    <property type="evidence" value="ECO:0007669"/>
    <property type="project" value="InterPro"/>
</dbReference>
<feature type="compositionally biased region" description="Low complexity" evidence="9">
    <location>
        <begin position="870"/>
        <end position="885"/>
    </location>
</feature>
<dbReference type="Pfam" id="PF01751">
    <property type="entry name" value="Toprim"/>
    <property type="match status" value="1"/>
</dbReference>
<dbReference type="CDD" id="cd00186">
    <property type="entry name" value="TOP1Ac"/>
    <property type="match status" value="1"/>
</dbReference>
<dbReference type="CDD" id="cd03363">
    <property type="entry name" value="TOPRIM_TopoIA_TopoI"/>
    <property type="match status" value="1"/>
</dbReference>
<dbReference type="InterPro" id="IPR005733">
    <property type="entry name" value="TopoI_bac-type"/>
</dbReference>
<dbReference type="GO" id="GO:0003917">
    <property type="term" value="F:DNA topoisomerase type I (single strand cut, ATP-independent) activity"/>
    <property type="evidence" value="ECO:0007669"/>
    <property type="project" value="UniProtKB-EC"/>
</dbReference>
<dbReference type="PROSITE" id="PS50880">
    <property type="entry name" value="TOPRIM"/>
    <property type="match status" value="1"/>
</dbReference>
<dbReference type="InterPro" id="IPR034149">
    <property type="entry name" value="TOPRIM_TopoI"/>
</dbReference>
<dbReference type="EC" id="5.6.2.1" evidence="3"/>
<gene>
    <name evidence="12" type="ORF">UFOPK3610_01543</name>
</gene>
<dbReference type="Pfam" id="PF01131">
    <property type="entry name" value="Topoisom_bac"/>
    <property type="match status" value="1"/>
</dbReference>
<evidence type="ECO:0000256" key="5">
    <source>
        <dbReference type="ARBA" id="ARBA00022842"/>
    </source>
</evidence>
<dbReference type="PROSITE" id="PS00396">
    <property type="entry name" value="TOPO_IA_1"/>
    <property type="match status" value="1"/>
</dbReference>
<evidence type="ECO:0000259" key="10">
    <source>
        <dbReference type="PROSITE" id="PS50880"/>
    </source>
</evidence>
<evidence type="ECO:0000259" key="11">
    <source>
        <dbReference type="PROSITE" id="PS52039"/>
    </source>
</evidence>
<protein>
    <recommendedName>
        <fullName evidence="3">DNA topoisomerase</fullName>
        <ecNumber evidence="3">5.6.2.1</ecNumber>
    </recommendedName>
</protein>
<sequence>MPPKKDSRTLVIVESPAKAKTIGKYLGKGYDVEASYGHIRDLASKASELPEDLRKEPWAKLAVNTDDGFLAYYVVHDSKKKRIAELKKLLAGADELLLATDEDREGEAIAWHLLEVLKPKVPVRRMVFHEITEQAIHEALNQTRDIDMQLVDAQETRRILDRLYGYPVSEVLWKKIGREARSAGRVQSVAVRLVVARERERIAFNAASYWDIKAEFDPGAFAAKLVSVDGTRVATGNDFDQNGVLKSTKVVVLDESAVLSLIDGLKASTFVVESIDEKPGSRSPKAPFITSTLQQEGSRRFRWNAQRTMRVAQGLYESGYITYMRTDSVTLSAQAISAARSQAAELYGADHVAAKVRTYSSKVKNAQEAHEAIRPAGDVFRTPGEVAGELNGDDFALYDLIWKRTVASQMADAKTATTTAHIAAKSADGRAVQFSASGTVILFQGFLAAYADTVDEDERSDEDERMLPVLRQGQSLETRSLTPDPHSTKPPSRYTEASLTAKLEELGIGRPSTYATIMETIQDRGYVWKKGTALVPAFVAFNVIRLLEEHFSELIDYQFTANLEEDLDEIANGTAGRVEHLQEFWRGVDGGFPGVLPLTTDLGAIDAREISTFPITGTDAVLRVGRYGAYVERGDERASVPEGLAPDELDALKAEELLAMPSGDRDLGVDPSTGRDIVAKAGRFGPYVTEVLEDGAPKSAKPRTGSLFASMNLDTVTLDDALRLLSLPRVVGLDGEGIEVTAQKGRYGPYLKKGTDSRTLETEEQIFAITIDEALAIYALPKVRGRAAAAPPLRELGPDPVSGEPILLKDGRFGPYVTDGTVNASLRKGDDPNSITPERAAELIADRRLAAPTKKTRKATKKAPAKKAAKMTPASKLGVTTTVKKAAAKKATKKAAAKKSGVGRVSAEKAGVGV</sequence>
<evidence type="ECO:0000256" key="4">
    <source>
        <dbReference type="ARBA" id="ARBA00022723"/>
    </source>
</evidence>
<dbReference type="Gene3D" id="1.10.290.10">
    <property type="entry name" value="Topoisomerase I, domain 4"/>
    <property type="match status" value="1"/>
</dbReference>
<comment type="catalytic activity">
    <reaction evidence="1">
        <text>ATP-independent breakage of single-stranded DNA, followed by passage and rejoining.</text>
        <dbReference type="EC" id="5.6.2.1"/>
    </reaction>
</comment>
<feature type="domain" description="Toprim" evidence="10">
    <location>
        <begin position="8"/>
        <end position="132"/>
    </location>
</feature>
<dbReference type="InterPro" id="IPR000380">
    <property type="entry name" value="Topo_IA"/>
</dbReference>
<dbReference type="SMART" id="SM00436">
    <property type="entry name" value="TOP1Bc"/>
    <property type="match status" value="1"/>
</dbReference>
<dbReference type="SMART" id="SM00493">
    <property type="entry name" value="TOPRIM"/>
    <property type="match status" value="1"/>
</dbReference>
<dbReference type="Gene3D" id="3.40.50.140">
    <property type="match status" value="1"/>
</dbReference>
<dbReference type="Pfam" id="PF13368">
    <property type="entry name" value="Toprim_C_rpt"/>
    <property type="match status" value="4"/>
</dbReference>
<dbReference type="Gene3D" id="2.70.20.10">
    <property type="entry name" value="Topoisomerase I, domain 3"/>
    <property type="match status" value="1"/>
</dbReference>
<reference evidence="12" key="1">
    <citation type="submission" date="2020-05" db="EMBL/GenBank/DDBJ databases">
        <authorList>
            <person name="Chiriac C."/>
            <person name="Salcher M."/>
            <person name="Ghai R."/>
            <person name="Kavagutti S V."/>
        </authorList>
    </citation>
    <scope>NUCLEOTIDE SEQUENCE</scope>
</reference>
<keyword evidence="4" id="KW-0479">Metal-binding</keyword>
<dbReference type="PROSITE" id="PS52039">
    <property type="entry name" value="TOPO_IA_2"/>
    <property type="match status" value="1"/>
</dbReference>
<dbReference type="PRINTS" id="PR00417">
    <property type="entry name" value="PRTPISMRASEI"/>
</dbReference>
<accession>A0A6J7HYL3</accession>
<keyword evidence="7" id="KW-0238">DNA-binding</keyword>